<dbReference type="SUPFAM" id="SSF158668">
    <property type="entry name" value="MtlR-like"/>
    <property type="match status" value="1"/>
</dbReference>
<dbReference type="Gene3D" id="1.20.120.330">
    <property type="entry name" value="Nucleotidyltransferases domain 2"/>
    <property type="match status" value="1"/>
</dbReference>
<dbReference type="InterPro" id="IPR007761">
    <property type="entry name" value="MtlR-like"/>
</dbReference>
<feature type="compositionally biased region" description="Acidic residues" evidence="1">
    <location>
        <begin position="1"/>
        <end position="14"/>
    </location>
</feature>
<name>A0A3B0YPR0_9ZZZZ</name>
<organism evidence="2">
    <name type="scientific">hydrothermal vent metagenome</name>
    <dbReference type="NCBI Taxonomy" id="652676"/>
    <lineage>
        <taxon>unclassified sequences</taxon>
        <taxon>metagenomes</taxon>
        <taxon>ecological metagenomes</taxon>
    </lineage>
</organism>
<reference evidence="2" key="1">
    <citation type="submission" date="2018-06" db="EMBL/GenBank/DDBJ databases">
        <authorList>
            <person name="Zhirakovskaya E."/>
        </authorList>
    </citation>
    <scope>NUCLEOTIDE SEQUENCE</scope>
</reference>
<dbReference type="InterPro" id="IPR038026">
    <property type="entry name" value="MtlR-like_sf"/>
</dbReference>
<proteinExistence type="predicted"/>
<accession>A0A3B0YPR0</accession>
<dbReference type="PANTHER" id="PTHR37941:SF1">
    <property type="entry name" value="FUMARASE E-RELATED"/>
    <property type="match status" value="1"/>
</dbReference>
<protein>
    <submittedName>
        <fullName evidence="2">Uncharacterized protein</fullName>
    </submittedName>
</protein>
<gene>
    <name evidence="2" type="ORF">MNBD_GAMMA12-33</name>
</gene>
<sequence length="143" mass="16109">MSENNETETMNDTDDSNRRKEDFEEFVNEVKDESDRAAVILGASKLDQLLGILLEAYLLPCPNMTDSLFSNNGLLGTFSSKIDLCYRLGIIDAQFSKSIHLTRRIRNTFAYEVCGAKLNNGSHKDCVKALTSPFKDSKWRSFG</sequence>
<dbReference type="EMBL" id="UOFL01000103">
    <property type="protein sequence ID" value="VAW76329.1"/>
    <property type="molecule type" value="Genomic_DNA"/>
</dbReference>
<evidence type="ECO:0000256" key="1">
    <source>
        <dbReference type="SAM" id="MobiDB-lite"/>
    </source>
</evidence>
<evidence type="ECO:0000313" key="2">
    <source>
        <dbReference type="EMBL" id="VAW76329.1"/>
    </source>
</evidence>
<dbReference type="AlphaFoldDB" id="A0A3B0YPR0"/>
<feature type="region of interest" description="Disordered" evidence="1">
    <location>
        <begin position="1"/>
        <end position="22"/>
    </location>
</feature>
<dbReference type="PANTHER" id="PTHR37941">
    <property type="entry name" value="FUMARASE E-RELATED"/>
    <property type="match status" value="1"/>
</dbReference>
<dbReference type="GO" id="GO:0045892">
    <property type="term" value="P:negative regulation of DNA-templated transcription"/>
    <property type="evidence" value="ECO:0007669"/>
    <property type="project" value="TreeGrafter"/>
</dbReference>